<proteinExistence type="predicted"/>
<name>A0A4Z2FAG7_9TELE</name>
<evidence type="ECO:0000313" key="2">
    <source>
        <dbReference type="Proteomes" id="UP000314294"/>
    </source>
</evidence>
<accession>A0A4Z2FAG7</accession>
<evidence type="ECO:0000313" key="1">
    <source>
        <dbReference type="EMBL" id="TNN37935.1"/>
    </source>
</evidence>
<comment type="caution">
    <text evidence="1">The sequence shown here is derived from an EMBL/GenBank/DDBJ whole genome shotgun (WGS) entry which is preliminary data.</text>
</comment>
<gene>
    <name evidence="1" type="ORF">EYF80_051911</name>
</gene>
<sequence length="152" mass="17000">MTSSERDASCRRAGERRRAREVTPLMTYFRYPRRLPDASVPGASERIHERHAAAEPLWPVSLFVLFLLRETRARAEGSKRFSLFLSPAEEQNKTLAADYSAKVARAHRCHTKWGVIAWAGGRGGGEAAGRFPRLALAPDRQMVPRTSGQQAL</sequence>
<dbReference type="Proteomes" id="UP000314294">
    <property type="component" value="Unassembled WGS sequence"/>
</dbReference>
<dbReference type="EMBL" id="SRLO01001425">
    <property type="protein sequence ID" value="TNN37935.1"/>
    <property type="molecule type" value="Genomic_DNA"/>
</dbReference>
<keyword evidence="2" id="KW-1185">Reference proteome</keyword>
<reference evidence="1 2" key="1">
    <citation type="submission" date="2019-03" db="EMBL/GenBank/DDBJ databases">
        <title>First draft genome of Liparis tanakae, snailfish: a comprehensive survey of snailfish specific genes.</title>
        <authorList>
            <person name="Kim W."/>
            <person name="Song I."/>
            <person name="Jeong J.-H."/>
            <person name="Kim D."/>
            <person name="Kim S."/>
            <person name="Ryu S."/>
            <person name="Song J.Y."/>
            <person name="Lee S.K."/>
        </authorList>
    </citation>
    <scope>NUCLEOTIDE SEQUENCE [LARGE SCALE GENOMIC DNA]</scope>
    <source>
        <tissue evidence="1">Muscle</tissue>
    </source>
</reference>
<dbReference type="AlphaFoldDB" id="A0A4Z2FAG7"/>
<organism evidence="1 2">
    <name type="scientific">Liparis tanakae</name>
    <name type="common">Tanaka's snailfish</name>
    <dbReference type="NCBI Taxonomy" id="230148"/>
    <lineage>
        <taxon>Eukaryota</taxon>
        <taxon>Metazoa</taxon>
        <taxon>Chordata</taxon>
        <taxon>Craniata</taxon>
        <taxon>Vertebrata</taxon>
        <taxon>Euteleostomi</taxon>
        <taxon>Actinopterygii</taxon>
        <taxon>Neopterygii</taxon>
        <taxon>Teleostei</taxon>
        <taxon>Neoteleostei</taxon>
        <taxon>Acanthomorphata</taxon>
        <taxon>Eupercaria</taxon>
        <taxon>Perciformes</taxon>
        <taxon>Cottioidei</taxon>
        <taxon>Cottales</taxon>
        <taxon>Liparidae</taxon>
        <taxon>Liparis</taxon>
    </lineage>
</organism>
<protein>
    <submittedName>
        <fullName evidence="1">Uncharacterized protein</fullName>
    </submittedName>
</protein>